<comment type="caution">
    <text evidence="1">The sequence shown here is derived from an EMBL/GenBank/DDBJ whole genome shotgun (WGS) entry which is preliminary data.</text>
</comment>
<dbReference type="AlphaFoldDB" id="A0AAV6YJE8"/>
<evidence type="ECO:0000313" key="2">
    <source>
        <dbReference type="Proteomes" id="UP000824782"/>
    </source>
</evidence>
<sequence length="79" mass="9337">MTCKRCLWWRPKHCMAVAKELNSIKLYTYFWFLLTTAPSSSFPDISLKAGALLWIFNKRGELCCRHLLMRGGCWTFFLK</sequence>
<dbReference type="Proteomes" id="UP000824782">
    <property type="component" value="Unassembled WGS sequence"/>
</dbReference>
<reference evidence="1" key="1">
    <citation type="thesis" date="2020" institute="ProQuest LLC" country="789 East Eisenhower Parkway, Ann Arbor, MI, USA">
        <title>Comparative Genomics and Chromosome Evolution.</title>
        <authorList>
            <person name="Mudd A.B."/>
        </authorList>
    </citation>
    <scope>NUCLEOTIDE SEQUENCE</scope>
    <source>
        <strain evidence="1">237g6f4</strain>
        <tissue evidence="1">Blood</tissue>
    </source>
</reference>
<organism evidence="1 2">
    <name type="scientific">Engystomops pustulosus</name>
    <name type="common">Tungara frog</name>
    <name type="synonym">Physalaemus pustulosus</name>
    <dbReference type="NCBI Taxonomy" id="76066"/>
    <lineage>
        <taxon>Eukaryota</taxon>
        <taxon>Metazoa</taxon>
        <taxon>Chordata</taxon>
        <taxon>Craniata</taxon>
        <taxon>Vertebrata</taxon>
        <taxon>Euteleostomi</taxon>
        <taxon>Amphibia</taxon>
        <taxon>Batrachia</taxon>
        <taxon>Anura</taxon>
        <taxon>Neobatrachia</taxon>
        <taxon>Hyloidea</taxon>
        <taxon>Leptodactylidae</taxon>
        <taxon>Leiuperinae</taxon>
        <taxon>Engystomops</taxon>
    </lineage>
</organism>
<name>A0AAV6YJE8_ENGPU</name>
<protein>
    <submittedName>
        <fullName evidence="1">Uncharacterized protein</fullName>
    </submittedName>
</protein>
<keyword evidence="2" id="KW-1185">Reference proteome</keyword>
<gene>
    <name evidence="1" type="ORF">GDO81_028822</name>
</gene>
<dbReference type="EMBL" id="WNYA01070644">
    <property type="protein sequence ID" value="KAG8535322.1"/>
    <property type="molecule type" value="Genomic_DNA"/>
</dbReference>
<proteinExistence type="predicted"/>
<evidence type="ECO:0000313" key="1">
    <source>
        <dbReference type="EMBL" id="KAG8535322.1"/>
    </source>
</evidence>
<accession>A0AAV6YJE8</accession>